<dbReference type="SUPFAM" id="SSF46785">
    <property type="entry name" value="Winged helix' DNA-binding domain"/>
    <property type="match status" value="1"/>
</dbReference>
<dbReference type="InterPro" id="IPR014710">
    <property type="entry name" value="RmlC-like_jellyroll"/>
</dbReference>
<dbReference type="InterPro" id="IPR018490">
    <property type="entry name" value="cNMP-bd_dom_sf"/>
</dbReference>
<evidence type="ECO:0000313" key="7">
    <source>
        <dbReference type="EMBL" id="MFC3147441.1"/>
    </source>
</evidence>
<proteinExistence type="predicted"/>
<dbReference type="PROSITE" id="PS51063">
    <property type="entry name" value="HTH_CRP_2"/>
    <property type="match status" value="1"/>
</dbReference>
<comment type="caution">
    <text evidence="7">The sequence shown here is derived from an EMBL/GenBank/DDBJ whole genome shotgun (WGS) entry which is preliminary data.</text>
</comment>
<dbReference type="Pfam" id="PF13545">
    <property type="entry name" value="HTH_Crp_2"/>
    <property type="match status" value="1"/>
</dbReference>
<dbReference type="PANTHER" id="PTHR24567">
    <property type="entry name" value="CRP FAMILY TRANSCRIPTIONAL REGULATORY PROTEIN"/>
    <property type="match status" value="1"/>
</dbReference>
<keyword evidence="1" id="KW-0805">Transcription regulation</keyword>
<keyword evidence="2" id="KW-0238">DNA-binding</keyword>
<dbReference type="Gene3D" id="1.10.10.10">
    <property type="entry name" value="Winged helix-like DNA-binding domain superfamily/Winged helix DNA-binding domain"/>
    <property type="match status" value="1"/>
</dbReference>
<dbReference type="Pfam" id="PF00027">
    <property type="entry name" value="cNMP_binding"/>
    <property type="match status" value="1"/>
</dbReference>
<dbReference type="InterPro" id="IPR036388">
    <property type="entry name" value="WH-like_DNA-bd_sf"/>
</dbReference>
<dbReference type="RefSeq" id="WP_377302449.1">
    <property type="nucleotide sequence ID" value="NZ_CP180191.1"/>
</dbReference>
<dbReference type="PANTHER" id="PTHR24567:SF75">
    <property type="entry name" value="FUMARATE AND NITRATE REDUCTION REGULATORY PROTEIN"/>
    <property type="match status" value="1"/>
</dbReference>
<dbReference type="PROSITE" id="PS50042">
    <property type="entry name" value="CNMP_BINDING_3"/>
    <property type="match status" value="1"/>
</dbReference>
<sequence length="256" mass="28068">MDTRAAHPQPAAGRTRQADHGCTHCPVRSRCVMGAVPAHLLVPLEAELVRRVTVRRGELAVHPGQPFEALRVVRTGTLKVSQSTPSGREHVSDFVMPGDLIGVDAIVSAEHLAQVQALDDAQVCVLPFARLERVCAEHPQAQRSLHRAIGAQIAREQGMLQLLQRSAATQRIAAFLLGWGLRMQARGFSRDEFEPRITQRALAAFLNLRPETLNRALHGLQKAGLLSFSARQVQIHDRDALLRLIDDDEAAARLAG</sequence>
<dbReference type="SUPFAM" id="SSF51206">
    <property type="entry name" value="cAMP-binding domain-like"/>
    <property type="match status" value="1"/>
</dbReference>
<dbReference type="CDD" id="cd00038">
    <property type="entry name" value="CAP_ED"/>
    <property type="match status" value="1"/>
</dbReference>
<dbReference type="SMART" id="SM00100">
    <property type="entry name" value="cNMP"/>
    <property type="match status" value="1"/>
</dbReference>
<evidence type="ECO:0000313" key="8">
    <source>
        <dbReference type="Proteomes" id="UP001595556"/>
    </source>
</evidence>
<dbReference type="Gene3D" id="2.60.120.10">
    <property type="entry name" value="Jelly Rolls"/>
    <property type="match status" value="1"/>
</dbReference>
<dbReference type="InterPro" id="IPR036390">
    <property type="entry name" value="WH_DNA-bd_sf"/>
</dbReference>
<feature type="region of interest" description="Disordered" evidence="4">
    <location>
        <begin position="1"/>
        <end position="20"/>
    </location>
</feature>
<organism evidence="7 8">
    <name type="scientific">Piscinibacterium candidicorallinum</name>
    <dbReference type="NCBI Taxonomy" id="1793872"/>
    <lineage>
        <taxon>Bacteria</taxon>
        <taxon>Pseudomonadati</taxon>
        <taxon>Pseudomonadota</taxon>
        <taxon>Betaproteobacteria</taxon>
        <taxon>Burkholderiales</taxon>
        <taxon>Piscinibacterium</taxon>
    </lineage>
</organism>
<dbReference type="InterPro" id="IPR050397">
    <property type="entry name" value="Env_Response_Regulators"/>
</dbReference>
<dbReference type="InterPro" id="IPR000595">
    <property type="entry name" value="cNMP-bd_dom"/>
</dbReference>
<reference evidence="8" key="1">
    <citation type="journal article" date="2019" name="Int. J. Syst. Evol. Microbiol.">
        <title>The Global Catalogue of Microorganisms (GCM) 10K type strain sequencing project: providing services to taxonomists for standard genome sequencing and annotation.</title>
        <authorList>
            <consortium name="The Broad Institute Genomics Platform"/>
            <consortium name="The Broad Institute Genome Sequencing Center for Infectious Disease"/>
            <person name="Wu L."/>
            <person name="Ma J."/>
        </authorList>
    </citation>
    <scope>NUCLEOTIDE SEQUENCE [LARGE SCALE GENOMIC DNA]</scope>
    <source>
        <strain evidence="8">KCTC 52168</strain>
    </source>
</reference>
<evidence type="ECO:0000256" key="2">
    <source>
        <dbReference type="ARBA" id="ARBA00023125"/>
    </source>
</evidence>
<dbReference type="InterPro" id="IPR012318">
    <property type="entry name" value="HTH_CRP"/>
</dbReference>
<keyword evidence="8" id="KW-1185">Reference proteome</keyword>
<keyword evidence="3" id="KW-0804">Transcription</keyword>
<evidence type="ECO:0000259" key="6">
    <source>
        <dbReference type="PROSITE" id="PS51063"/>
    </source>
</evidence>
<feature type="domain" description="Cyclic nucleotide-binding" evidence="5">
    <location>
        <begin position="32"/>
        <end position="107"/>
    </location>
</feature>
<gene>
    <name evidence="7" type="ORF">ACFOEN_07290</name>
</gene>
<dbReference type="SMART" id="SM00419">
    <property type="entry name" value="HTH_CRP"/>
    <property type="match status" value="1"/>
</dbReference>
<evidence type="ECO:0000256" key="4">
    <source>
        <dbReference type="SAM" id="MobiDB-lite"/>
    </source>
</evidence>
<evidence type="ECO:0000259" key="5">
    <source>
        <dbReference type="PROSITE" id="PS50042"/>
    </source>
</evidence>
<dbReference type="EMBL" id="JBHRTI010000003">
    <property type="protein sequence ID" value="MFC3147441.1"/>
    <property type="molecule type" value="Genomic_DNA"/>
</dbReference>
<accession>A0ABV7H4B1</accession>
<dbReference type="Proteomes" id="UP001595556">
    <property type="component" value="Unassembled WGS sequence"/>
</dbReference>
<evidence type="ECO:0000256" key="1">
    <source>
        <dbReference type="ARBA" id="ARBA00023015"/>
    </source>
</evidence>
<protein>
    <submittedName>
        <fullName evidence="7">Crp/Fnr family transcriptional regulator</fullName>
    </submittedName>
</protein>
<name>A0ABV7H4B1_9BURK</name>
<evidence type="ECO:0000256" key="3">
    <source>
        <dbReference type="ARBA" id="ARBA00023163"/>
    </source>
</evidence>
<feature type="domain" description="HTH crp-type" evidence="6">
    <location>
        <begin position="166"/>
        <end position="239"/>
    </location>
</feature>